<comment type="caution">
    <text evidence="4">The sequence shown here is derived from an EMBL/GenBank/DDBJ whole genome shotgun (WGS) entry which is preliminary data.</text>
</comment>
<feature type="chain" id="PRO_5021237453" description="EF-hand domain-containing protein" evidence="2">
    <location>
        <begin position="24"/>
        <end position="116"/>
    </location>
</feature>
<sequence length="116" mass="12392">MKSKLALSVLAILGLSIALGVNAADQGRGVQSASPMPNFTAMDTNSDDKVSAEEFNTFRAERMEQRASEGRQMKNVSKAATFDSLDTNGDGYIDQTECQNQPCDGGRKRGGQGQNS</sequence>
<dbReference type="AlphaFoldDB" id="A0A4Y3HTT8"/>
<feature type="signal peptide" evidence="2">
    <location>
        <begin position="1"/>
        <end position="23"/>
    </location>
</feature>
<dbReference type="Pfam" id="PF13202">
    <property type="entry name" value="EF-hand_5"/>
    <property type="match status" value="2"/>
</dbReference>
<dbReference type="PROSITE" id="PS00018">
    <property type="entry name" value="EF_HAND_1"/>
    <property type="match status" value="1"/>
</dbReference>
<evidence type="ECO:0000256" key="1">
    <source>
        <dbReference type="SAM" id="MobiDB-lite"/>
    </source>
</evidence>
<feature type="domain" description="EF-hand" evidence="3">
    <location>
        <begin position="39"/>
        <end position="58"/>
    </location>
</feature>
<dbReference type="RefSeq" id="WP_141344548.1">
    <property type="nucleotide sequence ID" value="NZ_BJLF01000003.1"/>
</dbReference>
<protein>
    <recommendedName>
        <fullName evidence="3">EF-hand domain-containing protein</fullName>
    </recommendedName>
</protein>
<dbReference type="InterPro" id="IPR018247">
    <property type="entry name" value="EF_Hand_1_Ca_BS"/>
</dbReference>
<gene>
    <name evidence="4" type="ORF">VIN01S_09660</name>
</gene>
<keyword evidence="5" id="KW-1185">Reference proteome</keyword>
<evidence type="ECO:0000256" key="2">
    <source>
        <dbReference type="SAM" id="SignalP"/>
    </source>
</evidence>
<dbReference type="InterPro" id="IPR011992">
    <property type="entry name" value="EF-hand-dom_pair"/>
</dbReference>
<keyword evidence="2" id="KW-0732">Signal</keyword>
<feature type="domain" description="EF-hand" evidence="3">
    <location>
        <begin position="80"/>
        <end position="97"/>
    </location>
</feature>
<name>A0A4Y3HTT8_9VIBR</name>
<evidence type="ECO:0000313" key="5">
    <source>
        <dbReference type="Proteomes" id="UP000318717"/>
    </source>
</evidence>
<feature type="region of interest" description="Disordered" evidence="1">
    <location>
        <begin position="26"/>
        <end position="48"/>
    </location>
</feature>
<dbReference type="OrthoDB" id="5874947at2"/>
<dbReference type="GO" id="GO:0005509">
    <property type="term" value="F:calcium ion binding"/>
    <property type="evidence" value="ECO:0007669"/>
    <property type="project" value="InterPro"/>
</dbReference>
<dbReference type="Gene3D" id="1.10.238.10">
    <property type="entry name" value="EF-hand"/>
    <property type="match status" value="1"/>
</dbReference>
<feature type="compositionally biased region" description="Polar residues" evidence="1">
    <location>
        <begin position="29"/>
        <end position="44"/>
    </location>
</feature>
<organism evidence="4 5">
    <name type="scientific">Vibrio inusitatus NBRC 102082</name>
    <dbReference type="NCBI Taxonomy" id="1219070"/>
    <lineage>
        <taxon>Bacteria</taxon>
        <taxon>Pseudomonadati</taxon>
        <taxon>Pseudomonadota</taxon>
        <taxon>Gammaproteobacteria</taxon>
        <taxon>Vibrionales</taxon>
        <taxon>Vibrionaceae</taxon>
        <taxon>Vibrio</taxon>
    </lineage>
</organism>
<evidence type="ECO:0000313" key="4">
    <source>
        <dbReference type="EMBL" id="GEA50162.1"/>
    </source>
</evidence>
<evidence type="ECO:0000259" key="3">
    <source>
        <dbReference type="Pfam" id="PF13202"/>
    </source>
</evidence>
<proteinExistence type="predicted"/>
<dbReference type="EMBL" id="BJLF01000003">
    <property type="protein sequence ID" value="GEA50162.1"/>
    <property type="molecule type" value="Genomic_DNA"/>
</dbReference>
<dbReference type="SUPFAM" id="SSF47473">
    <property type="entry name" value="EF-hand"/>
    <property type="match status" value="1"/>
</dbReference>
<accession>A0A4Y3HTT8</accession>
<dbReference type="Proteomes" id="UP000318717">
    <property type="component" value="Unassembled WGS sequence"/>
</dbReference>
<dbReference type="InterPro" id="IPR002048">
    <property type="entry name" value="EF_hand_dom"/>
</dbReference>
<feature type="region of interest" description="Disordered" evidence="1">
    <location>
        <begin position="64"/>
        <end position="116"/>
    </location>
</feature>
<reference evidence="4 5" key="1">
    <citation type="submission" date="2019-06" db="EMBL/GenBank/DDBJ databases">
        <title>Whole genome shotgun sequence of Vibrio inusitatus NBRC 102082.</title>
        <authorList>
            <person name="Hosoyama A."/>
            <person name="Uohara A."/>
            <person name="Ohji S."/>
            <person name="Ichikawa N."/>
        </authorList>
    </citation>
    <scope>NUCLEOTIDE SEQUENCE [LARGE SCALE GENOMIC DNA]</scope>
    <source>
        <strain evidence="4 5">NBRC 102082</strain>
    </source>
</reference>